<sequence length="943" mass="103764">MKTAGCGPPFFVFAAYPYFSLISPYSFAGKWANVPTNSGFSTGQRVKSFDDGCAANDEFQSALGGVHRGELIRDLLRQRVRMPEPVPNYLRRKALTEKLTSATAPGKVLSVEAPPGYGKTHALSVAFRENGRNLETVRWLGLTGQENDPGRLMALLDIALTPPAGASRPPGQQKASSYSDALALLLSDPRWNEPEADSVLVIDNIGTVVNPAAIALLQQLAANTPDGLALVLVSRKPLPFETHTYELEGRLNRVGAESLELTRSETFEFFQTAVSRNQLTTIAVEHLYALTEGWVTPLALYQRELDSSAETRLPIQETFSVERFLRDAVLIHLTPGQQRSLRIMAEMEIVSDELFLALADAGCDHAFRPSAAAETGIPLRPLPGRGRWFRLNPLLHDWLQTPALDGSRDRALKASRWFSERNQFPEALRYALLSGDLDESVQIASEGSEALLIGQDTASLLRLRRSLPPGLLEKSARLKIVYGWVHAIGGQFSQARVLIHDLDHGAHPGLEGRIDALRAFILRGEGSVDEALEVADRALQAEELSTQGQLVTQLVRSSALCAAGEFGEAREANRIAARLAREAGDGGSEILAVYAHARIELGKGSLKHAEQLLRTGLDTAMNEASRPARVGETRLQLNLVMVLWHQGREAEADRLLVTCMRHGEQTRDLGLLLAMALRVLICRTQNRMNDAFAWIGRAERIMQSWQVDESVYVPVLEALKISGWLALGQADTAAQAMERLKPWREVNCVPEMFPMMPGMLTCLQARIELARGDDVKAAETVKGIRNNNGGSLPFGLDIHSRLLESVVSWRQKGPAAAQKILATAISMAGDEHYISPFAELRGELQELLEKTWQQLPDTAFTESVGRLYGLSDMKEQAALAEPISDREQGVLELIAQGLSNQDIADRLHISLHTVKTHARRINAKLEVRSRTQAIVRARELGLL</sequence>
<dbReference type="SUPFAM" id="SSF48452">
    <property type="entry name" value="TPR-like"/>
    <property type="match status" value="1"/>
</dbReference>
<feature type="domain" description="HTH luxR-type" evidence="4">
    <location>
        <begin position="876"/>
        <end position="941"/>
    </location>
</feature>
<keyword evidence="2" id="KW-0238">DNA-binding</keyword>
<evidence type="ECO:0000256" key="2">
    <source>
        <dbReference type="ARBA" id="ARBA00023125"/>
    </source>
</evidence>
<dbReference type="GO" id="GO:0003677">
    <property type="term" value="F:DNA binding"/>
    <property type="evidence" value="ECO:0007669"/>
    <property type="project" value="UniProtKB-KW"/>
</dbReference>
<dbReference type="SUPFAM" id="SSF52540">
    <property type="entry name" value="P-loop containing nucleoside triphosphate hydrolases"/>
    <property type="match status" value="1"/>
</dbReference>
<dbReference type="Pfam" id="PF17874">
    <property type="entry name" value="TPR_MalT"/>
    <property type="match status" value="1"/>
</dbReference>
<dbReference type="CDD" id="cd06170">
    <property type="entry name" value="LuxR_C_like"/>
    <property type="match status" value="1"/>
</dbReference>
<dbReference type="OrthoDB" id="561214at2"/>
<evidence type="ECO:0000256" key="1">
    <source>
        <dbReference type="ARBA" id="ARBA00023015"/>
    </source>
</evidence>
<dbReference type="InterPro" id="IPR041617">
    <property type="entry name" value="TPR_MalT"/>
</dbReference>
<dbReference type="InterPro" id="IPR011990">
    <property type="entry name" value="TPR-like_helical_dom_sf"/>
</dbReference>
<keyword evidence="6" id="KW-1185">Reference proteome</keyword>
<keyword evidence="3" id="KW-0804">Transcription</keyword>
<name>A0A7Y0WTS1_9GAMM</name>
<evidence type="ECO:0000259" key="4">
    <source>
        <dbReference type="PROSITE" id="PS50043"/>
    </source>
</evidence>
<evidence type="ECO:0000313" key="5">
    <source>
        <dbReference type="EMBL" id="NMT65199.1"/>
    </source>
</evidence>
<evidence type="ECO:0000256" key="3">
    <source>
        <dbReference type="ARBA" id="ARBA00023163"/>
    </source>
</evidence>
<dbReference type="Pfam" id="PF00196">
    <property type="entry name" value="GerE"/>
    <property type="match status" value="1"/>
</dbReference>
<dbReference type="Gene3D" id="1.25.40.10">
    <property type="entry name" value="Tetratricopeptide repeat domain"/>
    <property type="match status" value="1"/>
</dbReference>
<accession>A0A7Y0WTS1</accession>
<dbReference type="PROSITE" id="PS50043">
    <property type="entry name" value="HTH_LUXR_2"/>
    <property type="match status" value="1"/>
</dbReference>
<proteinExistence type="predicted"/>
<dbReference type="SUPFAM" id="SSF46894">
    <property type="entry name" value="C-terminal effector domain of the bipartite response regulators"/>
    <property type="match status" value="1"/>
</dbReference>
<dbReference type="PANTHER" id="PTHR44688">
    <property type="entry name" value="DNA-BINDING TRANSCRIPTIONAL ACTIVATOR DEVR_DOSR"/>
    <property type="match status" value="1"/>
</dbReference>
<dbReference type="InterPro" id="IPR016032">
    <property type="entry name" value="Sig_transdc_resp-reg_C-effctor"/>
</dbReference>
<dbReference type="InterPro" id="IPR000792">
    <property type="entry name" value="Tscrpt_reg_LuxR_C"/>
</dbReference>
<dbReference type="PROSITE" id="PS00622">
    <property type="entry name" value="HTH_LUXR_1"/>
    <property type="match status" value="1"/>
</dbReference>
<dbReference type="PRINTS" id="PR00038">
    <property type="entry name" value="HTHLUXR"/>
</dbReference>
<comment type="caution">
    <text evidence="5">The sequence shown here is derived from an EMBL/GenBank/DDBJ whole genome shotgun (WGS) entry which is preliminary data.</text>
</comment>
<reference evidence="5 6" key="1">
    <citation type="submission" date="2020-04" db="EMBL/GenBank/DDBJ databases">
        <title>Marinobacter oceani sp. nov., isolated from marine solar saltern.</title>
        <authorList>
            <person name="Chen X.-Y."/>
        </authorList>
    </citation>
    <scope>NUCLEOTIDE SEQUENCE [LARGE SCALE GENOMIC DNA]</scope>
    <source>
        <strain evidence="5 6">W62</strain>
    </source>
</reference>
<dbReference type="Gene3D" id="1.10.10.10">
    <property type="entry name" value="Winged helix-like DNA-binding domain superfamily/Winged helix DNA-binding domain"/>
    <property type="match status" value="1"/>
</dbReference>
<evidence type="ECO:0000313" key="6">
    <source>
        <dbReference type="Proteomes" id="UP000567186"/>
    </source>
</evidence>
<dbReference type="AlphaFoldDB" id="A0A7Y0WTS1"/>
<dbReference type="InterPro" id="IPR027417">
    <property type="entry name" value="P-loop_NTPase"/>
</dbReference>
<dbReference type="EMBL" id="JABCKY010000009">
    <property type="protein sequence ID" value="NMT65199.1"/>
    <property type="molecule type" value="Genomic_DNA"/>
</dbReference>
<dbReference type="SMART" id="SM00421">
    <property type="entry name" value="HTH_LUXR"/>
    <property type="match status" value="1"/>
</dbReference>
<dbReference type="PANTHER" id="PTHR44688:SF16">
    <property type="entry name" value="DNA-BINDING TRANSCRIPTIONAL ACTIVATOR DEVR_DOSR"/>
    <property type="match status" value="1"/>
</dbReference>
<protein>
    <submittedName>
        <fullName evidence="5">Helix-turn-helix transcriptional regulator</fullName>
    </submittedName>
</protein>
<dbReference type="InterPro" id="IPR036388">
    <property type="entry name" value="WH-like_DNA-bd_sf"/>
</dbReference>
<keyword evidence="1" id="KW-0805">Transcription regulation</keyword>
<dbReference type="Proteomes" id="UP000567186">
    <property type="component" value="Unassembled WGS sequence"/>
</dbReference>
<gene>
    <name evidence="5" type="ORF">HIU99_16575</name>
</gene>
<organism evidence="5 6">
    <name type="scientific">Marinobacter orientalis</name>
    <dbReference type="NCBI Taxonomy" id="1928859"/>
    <lineage>
        <taxon>Bacteria</taxon>
        <taxon>Pseudomonadati</taxon>
        <taxon>Pseudomonadota</taxon>
        <taxon>Gammaproteobacteria</taxon>
        <taxon>Pseudomonadales</taxon>
        <taxon>Marinobacteraceae</taxon>
        <taxon>Marinobacter</taxon>
    </lineage>
</organism>
<dbReference type="GO" id="GO:0006355">
    <property type="term" value="P:regulation of DNA-templated transcription"/>
    <property type="evidence" value="ECO:0007669"/>
    <property type="project" value="InterPro"/>
</dbReference>